<organism evidence="6 10">
    <name type="scientific">Phytophthora fragariae</name>
    <dbReference type="NCBI Taxonomy" id="53985"/>
    <lineage>
        <taxon>Eukaryota</taxon>
        <taxon>Sar</taxon>
        <taxon>Stramenopiles</taxon>
        <taxon>Oomycota</taxon>
        <taxon>Peronosporomycetes</taxon>
        <taxon>Peronosporales</taxon>
        <taxon>Peronosporaceae</taxon>
        <taxon>Phytophthora</taxon>
    </lineage>
</organism>
<evidence type="ECO:0000313" key="16">
    <source>
        <dbReference type="Proteomes" id="UP000488956"/>
    </source>
</evidence>
<dbReference type="Proteomes" id="UP000437068">
    <property type="component" value="Unassembled WGS sequence"/>
</dbReference>
<evidence type="ECO:0000313" key="11">
    <source>
        <dbReference type="Proteomes" id="UP000437068"/>
    </source>
</evidence>
<dbReference type="EMBL" id="QXFW01002863">
    <property type="protein sequence ID" value="KAE8974799.1"/>
    <property type="molecule type" value="Genomic_DNA"/>
</dbReference>
<evidence type="ECO:0000313" key="8">
    <source>
        <dbReference type="EMBL" id="KAE9302459.1"/>
    </source>
</evidence>
<dbReference type="EMBL" id="QXGD01000839">
    <property type="protein sequence ID" value="KAE9222795.1"/>
    <property type="molecule type" value="Genomic_DNA"/>
</dbReference>
<dbReference type="Proteomes" id="UP000460718">
    <property type="component" value="Unassembled WGS sequence"/>
</dbReference>
<dbReference type="Proteomes" id="UP000440367">
    <property type="component" value="Unassembled WGS sequence"/>
</dbReference>
<proteinExistence type="predicted"/>
<sequence>MEKLKQSIGSAFKAKDLGEVSFLLGLKITRDRRARKLWINQQSNVDSILQKFNMEHGAGVATPTAAGKKLTKQQAPATEEATAKMLKKPFRQAVGSLMYQMIGSRPDMAFAIQDTSRFLSNYGEAH</sequence>
<evidence type="ECO:0000313" key="13">
    <source>
        <dbReference type="Proteomes" id="UP000440732"/>
    </source>
</evidence>
<gene>
    <name evidence="8" type="ORF">PF001_g13991</name>
    <name evidence="7" type="ORF">PF002_g15151</name>
    <name evidence="6" type="ORF">PF005_g14723</name>
    <name evidence="5" type="ORF">PF006_g13985</name>
    <name evidence="3" type="ORF">PF007_g15168</name>
    <name evidence="1" type="ORF">PF009_g7848</name>
    <name evidence="4" type="ORF">PF010_g14346</name>
    <name evidence="2" type="ORF">PF011_g24732</name>
</gene>
<protein>
    <recommendedName>
        <fullName evidence="17">Reverse transcriptase Ty1/copia-type domain-containing protein</fullName>
    </recommendedName>
</protein>
<evidence type="ECO:0000313" key="3">
    <source>
        <dbReference type="EMBL" id="KAE9101353.1"/>
    </source>
</evidence>
<evidence type="ECO:0000313" key="14">
    <source>
        <dbReference type="Proteomes" id="UP000441208"/>
    </source>
</evidence>
<evidence type="ECO:0000313" key="1">
    <source>
        <dbReference type="EMBL" id="KAE8942388.1"/>
    </source>
</evidence>
<reference evidence="9 10" key="1">
    <citation type="submission" date="2018-08" db="EMBL/GenBank/DDBJ databases">
        <title>Genomic investigation of the strawberry pathogen Phytophthora fragariae indicates pathogenicity is determined by transcriptional variation in three key races.</title>
        <authorList>
            <person name="Adams T.M."/>
            <person name="Armitage A.D."/>
            <person name="Sobczyk M.K."/>
            <person name="Bates H.J."/>
            <person name="Dunwell J.M."/>
            <person name="Nellist C.F."/>
            <person name="Harrison R.J."/>
        </authorList>
    </citation>
    <scope>NUCLEOTIDE SEQUENCE [LARGE SCALE GENOMIC DNA]</scope>
    <source>
        <strain evidence="8 11">A4</strain>
        <strain evidence="7 12">BC-1</strain>
        <strain evidence="6 10">NOV-27</strain>
        <strain evidence="5 13">NOV-5</strain>
        <strain evidence="3 14">NOV-71</strain>
        <strain evidence="1 9">NOV-9</strain>
        <strain evidence="4 16">ONT-3</strain>
        <strain evidence="2 15">SCRP245</strain>
    </source>
</reference>
<evidence type="ECO:0000313" key="7">
    <source>
        <dbReference type="EMBL" id="KAE9222795.1"/>
    </source>
</evidence>
<dbReference type="EMBL" id="QXGE01000849">
    <property type="protein sequence ID" value="KAE9302459.1"/>
    <property type="molecule type" value="Genomic_DNA"/>
</dbReference>
<comment type="caution">
    <text evidence="6">The sequence shown here is derived from an EMBL/GenBank/DDBJ whole genome shotgun (WGS) entry which is preliminary data.</text>
</comment>
<dbReference type="Proteomes" id="UP000440732">
    <property type="component" value="Unassembled WGS sequence"/>
</dbReference>
<dbReference type="EMBL" id="QXFX01000883">
    <property type="protein sequence ID" value="KAE9101750.1"/>
    <property type="molecule type" value="Genomic_DNA"/>
</dbReference>
<dbReference type="EMBL" id="QXGF01000309">
    <property type="protein sequence ID" value="KAE8942388.1"/>
    <property type="molecule type" value="Genomic_DNA"/>
</dbReference>
<name>A0A6A3XHE6_9STRA</name>
<dbReference type="EMBL" id="QXFZ01000916">
    <property type="protein sequence ID" value="KAE9101353.1"/>
    <property type="molecule type" value="Genomic_DNA"/>
</dbReference>
<dbReference type="Proteomes" id="UP000429523">
    <property type="component" value="Unassembled WGS sequence"/>
</dbReference>
<dbReference type="AlphaFoldDB" id="A0A6A3XHE6"/>
<evidence type="ECO:0000313" key="4">
    <source>
        <dbReference type="EMBL" id="KAE9101750.1"/>
    </source>
</evidence>
<evidence type="ECO:0008006" key="17">
    <source>
        <dbReference type="Google" id="ProtNLM"/>
    </source>
</evidence>
<dbReference type="EMBL" id="QXGA01000856">
    <property type="protein sequence ID" value="KAE9138267.1"/>
    <property type="molecule type" value="Genomic_DNA"/>
</dbReference>
<dbReference type="Proteomes" id="UP000441208">
    <property type="component" value="Unassembled WGS sequence"/>
</dbReference>
<dbReference type="Proteomes" id="UP000488956">
    <property type="component" value="Unassembled WGS sequence"/>
</dbReference>
<evidence type="ECO:0000313" key="9">
    <source>
        <dbReference type="Proteomes" id="UP000429523"/>
    </source>
</evidence>
<evidence type="ECO:0000313" key="2">
    <source>
        <dbReference type="EMBL" id="KAE8974799.1"/>
    </source>
</evidence>
<evidence type="ECO:0000313" key="6">
    <source>
        <dbReference type="EMBL" id="KAE9202025.1"/>
    </source>
</evidence>
<dbReference type="Proteomes" id="UP000433483">
    <property type="component" value="Unassembled WGS sequence"/>
</dbReference>
<accession>A0A6A3XHE6</accession>
<dbReference type="EMBL" id="QXGB01000882">
    <property type="protein sequence ID" value="KAE9202025.1"/>
    <property type="molecule type" value="Genomic_DNA"/>
</dbReference>
<dbReference type="OrthoDB" id="430476at2759"/>
<evidence type="ECO:0000313" key="15">
    <source>
        <dbReference type="Proteomes" id="UP000460718"/>
    </source>
</evidence>
<evidence type="ECO:0000313" key="10">
    <source>
        <dbReference type="Proteomes" id="UP000433483"/>
    </source>
</evidence>
<evidence type="ECO:0000313" key="5">
    <source>
        <dbReference type="EMBL" id="KAE9138267.1"/>
    </source>
</evidence>
<evidence type="ECO:0000313" key="12">
    <source>
        <dbReference type="Proteomes" id="UP000440367"/>
    </source>
</evidence>
<keyword evidence="10" id="KW-1185">Reference proteome</keyword>